<dbReference type="AlphaFoldDB" id="A0AAU1ZWZ8"/>
<keyword evidence="1" id="KW-0560">Oxidoreductase</keyword>
<dbReference type="InterPro" id="IPR015590">
    <property type="entry name" value="Aldehyde_DH_dom"/>
</dbReference>
<organism evidence="3">
    <name type="scientific">Streptomyces sp. NBC_00093</name>
    <dbReference type="NCBI Taxonomy" id="2975649"/>
    <lineage>
        <taxon>Bacteria</taxon>
        <taxon>Bacillati</taxon>
        <taxon>Actinomycetota</taxon>
        <taxon>Actinomycetes</taxon>
        <taxon>Kitasatosporales</taxon>
        <taxon>Streptomycetaceae</taxon>
        <taxon>Streptomyces</taxon>
    </lineage>
</organism>
<dbReference type="EMBL" id="CP108222">
    <property type="protein sequence ID" value="WTT16948.1"/>
    <property type="molecule type" value="Genomic_DNA"/>
</dbReference>
<dbReference type="PANTHER" id="PTHR11699">
    <property type="entry name" value="ALDEHYDE DEHYDROGENASE-RELATED"/>
    <property type="match status" value="1"/>
</dbReference>
<dbReference type="GO" id="GO:0016491">
    <property type="term" value="F:oxidoreductase activity"/>
    <property type="evidence" value="ECO:0007669"/>
    <property type="project" value="UniProtKB-KW"/>
</dbReference>
<sequence length="310" mass="32946">MSDPRVDPRQDTRPDPRLSVFKTYKLYVGGKFPRSESGRVYEVSDAKGKWLANAPLSSRKDARDAVVAARKAFGGWSGATAYNRGQILYRVAEMLEGRKEQFVREVADAEGLSKPKATAQVDAAIDRWVWYAGWTDKIAQVVGGGNPVAGPYFNLSSPEPTGVVVVLAPQESSFLGLVSVLAPVIATGNTAIVIASEKSPLPALSLGEVLATSDVPGGVVNILSGRTSEITPSLAAHQDVNAIDLAGADEALAKELEIAAADNLKRVLRPQPVDNAEWFATPGTERMTAFLETKTVWHPTGALGASGSSY</sequence>
<accession>A0AAU1ZWZ8</accession>
<feature type="domain" description="Aldehyde dehydrogenase" evidence="2">
    <location>
        <begin position="36"/>
        <end position="268"/>
    </location>
</feature>
<protein>
    <submittedName>
        <fullName evidence="3">Aldehyde dehydrogenase family protein</fullName>
    </submittedName>
</protein>
<evidence type="ECO:0000259" key="2">
    <source>
        <dbReference type="Pfam" id="PF00171"/>
    </source>
</evidence>
<dbReference type="InterPro" id="IPR016161">
    <property type="entry name" value="Ald_DH/histidinol_DH"/>
</dbReference>
<dbReference type="InterPro" id="IPR016162">
    <property type="entry name" value="Ald_DH_N"/>
</dbReference>
<proteinExistence type="predicted"/>
<gene>
    <name evidence="3" type="ORF">OHA22_16130</name>
</gene>
<dbReference type="SUPFAM" id="SSF53720">
    <property type="entry name" value="ALDH-like"/>
    <property type="match status" value="1"/>
</dbReference>
<dbReference type="Gene3D" id="3.40.605.10">
    <property type="entry name" value="Aldehyde Dehydrogenase, Chain A, domain 1"/>
    <property type="match status" value="1"/>
</dbReference>
<evidence type="ECO:0000313" key="3">
    <source>
        <dbReference type="EMBL" id="WTT16948.1"/>
    </source>
</evidence>
<name>A0AAU1ZWZ8_9ACTN</name>
<reference evidence="3" key="1">
    <citation type="submission" date="2022-10" db="EMBL/GenBank/DDBJ databases">
        <title>The complete genomes of actinobacterial strains from the NBC collection.</title>
        <authorList>
            <person name="Joergensen T.S."/>
            <person name="Alvarez Arevalo M."/>
            <person name="Sterndorff E.B."/>
            <person name="Faurdal D."/>
            <person name="Vuksanovic O."/>
            <person name="Mourched A.-S."/>
            <person name="Charusanti P."/>
            <person name="Shaw S."/>
            <person name="Blin K."/>
            <person name="Weber T."/>
        </authorList>
    </citation>
    <scope>NUCLEOTIDE SEQUENCE</scope>
    <source>
        <strain evidence="3">NBC_00093</strain>
    </source>
</reference>
<dbReference type="Pfam" id="PF00171">
    <property type="entry name" value="Aldedh"/>
    <property type="match status" value="1"/>
</dbReference>
<evidence type="ECO:0000256" key="1">
    <source>
        <dbReference type="ARBA" id="ARBA00023002"/>
    </source>
</evidence>